<dbReference type="InterPro" id="IPR023271">
    <property type="entry name" value="Aquaporin-like"/>
</dbReference>
<feature type="transmembrane region" description="Helical" evidence="9">
    <location>
        <begin position="171"/>
        <end position="189"/>
    </location>
</feature>
<keyword evidence="4" id="KW-0677">Repeat</keyword>
<evidence type="ECO:0000256" key="5">
    <source>
        <dbReference type="ARBA" id="ARBA00022989"/>
    </source>
</evidence>
<dbReference type="GO" id="GO:0012505">
    <property type="term" value="C:endomembrane system"/>
    <property type="evidence" value="ECO:0007669"/>
    <property type="project" value="UniProtKB-SubCell"/>
</dbReference>
<name>A0A6G1GCB6_9PEZI</name>
<dbReference type="AlphaFoldDB" id="A0A6G1GCB6"/>
<dbReference type="SUPFAM" id="SSF81338">
    <property type="entry name" value="Aquaporin-like"/>
    <property type="match status" value="1"/>
</dbReference>
<dbReference type="GeneID" id="54422292"/>
<comment type="similarity">
    <text evidence="7">Belongs to the MIP/aquaporin (TC 1.A.8) family.</text>
</comment>
<protein>
    <submittedName>
        <fullName evidence="10 12">Aquaporin-like protein</fullName>
    </submittedName>
</protein>
<dbReference type="Gene3D" id="1.20.1080.10">
    <property type="entry name" value="Glycerol uptake facilitator protein"/>
    <property type="match status" value="1"/>
</dbReference>
<evidence type="ECO:0000256" key="1">
    <source>
        <dbReference type="ARBA" id="ARBA00004127"/>
    </source>
</evidence>
<reference evidence="10 12" key="1">
    <citation type="submission" date="2020-01" db="EMBL/GenBank/DDBJ databases">
        <authorList>
            <consortium name="DOE Joint Genome Institute"/>
            <person name="Haridas S."/>
            <person name="Albert R."/>
            <person name="Binder M."/>
            <person name="Bloem J."/>
            <person name="Labutti K."/>
            <person name="Salamov A."/>
            <person name="Andreopoulos B."/>
            <person name="Baker S.E."/>
            <person name="Barry K."/>
            <person name="Bills G."/>
            <person name="Bluhm B.H."/>
            <person name="Cannon C."/>
            <person name="Castanera R."/>
            <person name="Culley D.E."/>
            <person name="Daum C."/>
            <person name="Ezra D."/>
            <person name="Gonzalez J.B."/>
            <person name="Henrissat B."/>
            <person name="Kuo A."/>
            <person name="Liang C."/>
            <person name="Lipzen A."/>
            <person name="Lutzoni F."/>
            <person name="Magnuson J."/>
            <person name="Mondo S."/>
            <person name="Nolan M."/>
            <person name="Ohm R."/>
            <person name="Pangilinan J."/>
            <person name="Park H.-J."/>
            <person name="Ramirez L."/>
            <person name="Alfaro M."/>
            <person name="Sun H."/>
            <person name="Tritt A."/>
            <person name="Yoshinaga Y."/>
            <person name="Zwiers L.-H."/>
            <person name="Turgeon B.G."/>
            <person name="Goodwin S.B."/>
            <person name="Spatafora J.W."/>
            <person name="Crous P.W."/>
            <person name="Grigoriev I.V."/>
        </authorList>
    </citation>
    <scope>NUCLEOTIDE SEQUENCE</scope>
    <source>
        <strain evidence="10 12">CBS 781.70</strain>
    </source>
</reference>
<sequence length="283" mass="31070">MAHIAEKHHHDSPTDSTEQFDVPNRSYRVINRPYAGRLGGSQKFTISGTTAERQDLLQKVPDAAPYLRLREALNLRPLRDVELWKQALIEGYATTFFVWATAVPGLVTKNILDGEDDTPLQKMTLHIISHVTLALVVALLVYATAPISGGHMNPMVTIGTFLNGLTSLPRAILYVIAQLIGSTIAAYLIKGMYGRELDRSLWGGCWVDSDVVSPGQAYLLEAVASTFLMYLLYRTALDPHYKHDYGSATGIVLVALSFTTVSFLSWSIIPGTHGGACALVLWL</sequence>
<dbReference type="PANTHER" id="PTHR45665">
    <property type="entry name" value="AQUAPORIN-8"/>
    <property type="match status" value="1"/>
</dbReference>
<dbReference type="OrthoDB" id="3222at2759"/>
<dbReference type="RefSeq" id="XP_033537263.1">
    <property type="nucleotide sequence ID" value="XM_033681722.1"/>
</dbReference>
<dbReference type="GO" id="GO:0016020">
    <property type="term" value="C:membrane"/>
    <property type="evidence" value="ECO:0007669"/>
    <property type="project" value="InterPro"/>
</dbReference>
<feature type="transmembrane region" description="Helical" evidence="9">
    <location>
        <begin position="245"/>
        <end position="269"/>
    </location>
</feature>
<proteinExistence type="inferred from homology"/>
<evidence type="ECO:0000256" key="3">
    <source>
        <dbReference type="ARBA" id="ARBA00022692"/>
    </source>
</evidence>
<dbReference type="InterPro" id="IPR000425">
    <property type="entry name" value="MIP"/>
</dbReference>
<reference evidence="12" key="2">
    <citation type="submission" date="2020-04" db="EMBL/GenBank/DDBJ databases">
        <authorList>
            <consortium name="NCBI Genome Project"/>
        </authorList>
    </citation>
    <scope>NUCLEOTIDE SEQUENCE</scope>
    <source>
        <strain evidence="12">CBS 781.70</strain>
    </source>
</reference>
<keyword evidence="2 7" id="KW-0813">Transport</keyword>
<dbReference type="GO" id="GO:0019755">
    <property type="term" value="P:one-carbon compound transport"/>
    <property type="evidence" value="ECO:0007669"/>
    <property type="project" value="UniProtKB-ARBA"/>
</dbReference>
<dbReference type="Pfam" id="PF00230">
    <property type="entry name" value="MIP"/>
    <property type="match status" value="1"/>
</dbReference>
<evidence type="ECO:0000313" key="12">
    <source>
        <dbReference type="RefSeq" id="XP_033537263.1"/>
    </source>
</evidence>
<evidence type="ECO:0000313" key="10">
    <source>
        <dbReference type="EMBL" id="KAF1815632.1"/>
    </source>
</evidence>
<organism evidence="10">
    <name type="scientific">Eremomyces bilateralis CBS 781.70</name>
    <dbReference type="NCBI Taxonomy" id="1392243"/>
    <lineage>
        <taxon>Eukaryota</taxon>
        <taxon>Fungi</taxon>
        <taxon>Dikarya</taxon>
        <taxon>Ascomycota</taxon>
        <taxon>Pezizomycotina</taxon>
        <taxon>Dothideomycetes</taxon>
        <taxon>Dothideomycetes incertae sedis</taxon>
        <taxon>Eremomycetales</taxon>
        <taxon>Eremomycetaceae</taxon>
        <taxon>Eremomyces</taxon>
    </lineage>
</organism>
<evidence type="ECO:0000256" key="2">
    <source>
        <dbReference type="ARBA" id="ARBA00022448"/>
    </source>
</evidence>
<dbReference type="GO" id="GO:0015250">
    <property type="term" value="F:water channel activity"/>
    <property type="evidence" value="ECO:0007669"/>
    <property type="project" value="TreeGrafter"/>
</dbReference>
<evidence type="ECO:0000256" key="7">
    <source>
        <dbReference type="RuleBase" id="RU000477"/>
    </source>
</evidence>
<keyword evidence="11" id="KW-1185">Reference proteome</keyword>
<dbReference type="GO" id="GO:0005737">
    <property type="term" value="C:cytoplasm"/>
    <property type="evidence" value="ECO:0007669"/>
    <property type="project" value="UniProtKB-ARBA"/>
</dbReference>
<evidence type="ECO:0000256" key="8">
    <source>
        <dbReference type="SAM" id="MobiDB-lite"/>
    </source>
</evidence>
<dbReference type="EMBL" id="ML975151">
    <property type="protein sequence ID" value="KAF1815632.1"/>
    <property type="molecule type" value="Genomic_DNA"/>
</dbReference>
<feature type="compositionally biased region" description="Basic and acidic residues" evidence="8">
    <location>
        <begin position="1"/>
        <end position="13"/>
    </location>
</feature>
<feature type="transmembrane region" description="Helical" evidence="9">
    <location>
        <begin position="127"/>
        <end position="150"/>
    </location>
</feature>
<evidence type="ECO:0000313" key="11">
    <source>
        <dbReference type="Proteomes" id="UP000504638"/>
    </source>
</evidence>
<reference evidence="12" key="3">
    <citation type="submission" date="2025-04" db="UniProtKB">
        <authorList>
            <consortium name="RefSeq"/>
        </authorList>
    </citation>
    <scope>IDENTIFICATION</scope>
    <source>
        <strain evidence="12">CBS 781.70</strain>
    </source>
</reference>
<comment type="subcellular location">
    <subcellularLocation>
        <location evidence="1">Endomembrane system</location>
        <topology evidence="1">Multi-pass membrane protein</topology>
    </subcellularLocation>
</comment>
<keyword evidence="5 9" id="KW-1133">Transmembrane helix</keyword>
<evidence type="ECO:0000256" key="9">
    <source>
        <dbReference type="SAM" id="Phobius"/>
    </source>
</evidence>
<gene>
    <name evidence="10 12" type="ORF">P152DRAFT_479536</name>
</gene>
<evidence type="ECO:0000256" key="6">
    <source>
        <dbReference type="ARBA" id="ARBA00023136"/>
    </source>
</evidence>
<keyword evidence="6 9" id="KW-0472">Membrane</keyword>
<accession>A0A6G1GCB6</accession>
<dbReference type="InterPro" id="IPR034294">
    <property type="entry name" value="Aquaporin_transptr"/>
</dbReference>
<dbReference type="PRINTS" id="PR00783">
    <property type="entry name" value="MINTRINSICP"/>
</dbReference>
<keyword evidence="3 7" id="KW-0812">Transmembrane</keyword>
<dbReference type="PANTHER" id="PTHR45665:SF9">
    <property type="entry name" value="AQUAPORIN-8"/>
    <property type="match status" value="1"/>
</dbReference>
<evidence type="ECO:0000256" key="4">
    <source>
        <dbReference type="ARBA" id="ARBA00022737"/>
    </source>
</evidence>
<dbReference type="Proteomes" id="UP000504638">
    <property type="component" value="Unplaced"/>
</dbReference>
<feature type="region of interest" description="Disordered" evidence="8">
    <location>
        <begin position="1"/>
        <end position="22"/>
    </location>
</feature>